<dbReference type="PROSITE" id="PS50931">
    <property type="entry name" value="HTH_LYSR"/>
    <property type="match status" value="1"/>
</dbReference>
<evidence type="ECO:0000256" key="4">
    <source>
        <dbReference type="ARBA" id="ARBA00023163"/>
    </source>
</evidence>
<evidence type="ECO:0000256" key="1">
    <source>
        <dbReference type="ARBA" id="ARBA00009437"/>
    </source>
</evidence>
<dbReference type="PANTHER" id="PTHR30118:SF15">
    <property type="entry name" value="TRANSCRIPTIONAL REGULATORY PROTEIN"/>
    <property type="match status" value="1"/>
</dbReference>
<dbReference type="InterPro" id="IPR050389">
    <property type="entry name" value="LysR-type_TF"/>
</dbReference>
<keyword evidence="2" id="KW-0805">Transcription regulation</keyword>
<dbReference type="PANTHER" id="PTHR30118">
    <property type="entry name" value="HTH-TYPE TRANSCRIPTIONAL REGULATOR LEUO-RELATED"/>
    <property type="match status" value="1"/>
</dbReference>
<accession>A0ABV9QTP1</accession>
<comment type="caution">
    <text evidence="6">The sequence shown here is derived from an EMBL/GenBank/DDBJ whole genome shotgun (WGS) entry which is preliminary data.</text>
</comment>
<dbReference type="RefSeq" id="WP_380020039.1">
    <property type="nucleotide sequence ID" value="NZ_JBHSHD010000006.1"/>
</dbReference>
<dbReference type="InterPro" id="IPR036390">
    <property type="entry name" value="WH_DNA-bd_sf"/>
</dbReference>
<evidence type="ECO:0000313" key="7">
    <source>
        <dbReference type="Proteomes" id="UP001595886"/>
    </source>
</evidence>
<dbReference type="Pfam" id="PF00126">
    <property type="entry name" value="HTH_1"/>
    <property type="match status" value="1"/>
</dbReference>
<feature type="domain" description="HTH lysR-type" evidence="5">
    <location>
        <begin position="6"/>
        <end position="63"/>
    </location>
</feature>
<keyword evidence="4" id="KW-0804">Transcription</keyword>
<dbReference type="InterPro" id="IPR036388">
    <property type="entry name" value="WH-like_DNA-bd_sf"/>
</dbReference>
<dbReference type="Proteomes" id="UP001595886">
    <property type="component" value="Unassembled WGS sequence"/>
</dbReference>
<keyword evidence="3" id="KW-0238">DNA-binding</keyword>
<dbReference type="InterPro" id="IPR000847">
    <property type="entry name" value="LysR_HTH_N"/>
</dbReference>
<evidence type="ECO:0000256" key="3">
    <source>
        <dbReference type="ARBA" id="ARBA00023125"/>
    </source>
</evidence>
<dbReference type="InterPro" id="IPR005119">
    <property type="entry name" value="LysR_subst-bd"/>
</dbReference>
<gene>
    <name evidence="6" type="ORF">ACFO6Q_07720</name>
</gene>
<protein>
    <submittedName>
        <fullName evidence="6">LysR family transcriptional regulator</fullName>
    </submittedName>
</protein>
<dbReference type="Pfam" id="PF03466">
    <property type="entry name" value="LysR_substrate"/>
    <property type="match status" value="1"/>
</dbReference>
<dbReference type="SUPFAM" id="SSF46785">
    <property type="entry name" value="Winged helix' DNA-binding domain"/>
    <property type="match status" value="1"/>
</dbReference>
<organism evidence="6 7">
    <name type="scientific">Dokdonella ginsengisoli</name>
    <dbReference type="NCBI Taxonomy" id="363846"/>
    <lineage>
        <taxon>Bacteria</taxon>
        <taxon>Pseudomonadati</taxon>
        <taxon>Pseudomonadota</taxon>
        <taxon>Gammaproteobacteria</taxon>
        <taxon>Lysobacterales</taxon>
        <taxon>Rhodanobacteraceae</taxon>
        <taxon>Dokdonella</taxon>
    </lineage>
</organism>
<dbReference type="SUPFAM" id="SSF53850">
    <property type="entry name" value="Periplasmic binding protein-like II"/>
    <property type="match status" value="1"/>
</dbReference>
<reference evidence="7" key="1">
    <citation type="journal article" date="2019" name="Int. J. Syst. Evol. Microbiol.">
        <title>The Global Catalogue of Microorganisms (GCM) 10K type strain sequencing project: providing services to taxonomists for standard genome sequencing and annotation.</title>
        <authorList>
            <consortium name="The Broad Institute Genomics Platform"/>
            <consortium name="The Broad Institute Genome Sequencing Center for Infectious Disease"/>
            <person name="Wu L."/>
            <person name="Ma J."/>
        </authorList>
    </citation>
    <scope>NUCLEOTIDE SEQUENCE [LARGE SCALE GENOMIC DNA]</scope>
    <source>
        <strain evidence="7">CCUG 30340</strain>
    </source>
</reference>
<dbReference type="EMBL" id="JBHSHD010000006">
    <property type="protein sequence ID" value="MFC4820207.1"/>
    <property type="molecule type" value="Genomic_DNA"/>
</dbReference>
<evidence type="ECO:0000259" key="5">
    <source>
        <dbReference type="PROSITE" id="PS50931"/>
    </source>
</evidence>
<comment type="similarity">
    <text evidence="1">Belongs to the LysR transcriptional regulatory family.</text>
</comment>
<name>A0ABV9QTP1_9GAMM</name>
<sequence length="323" mass="35576">MAPRKLDLNLFRVFDAVMRHRSLTAASRELHLTPSAVSHALSRLRSALADPLFVATEAGMEPTVRALELAPHVSAGLARIETALRTSEFVPARTPRTFRIAASDYASVTILPQLAARIAETAPEVDLRIFPFNRVDTIRQLDDSRIDVVAGWFGELPSHLRRRLLLEDRETIVARAGHPLASGAVTRERLVEFPHVVVELTGSAGQTEDGFIDEEGASRRVWIERLLLELRGGAGDLLAGRAAIVVPHYGCVLPIVTATDLIATLPWSYVRAEIERGRVVALDLPYPPLIGRLEAVWHRRSDRDAGVAWLVDRMADALAPTAR</sequence>
<evidence type="ECO:0000256" key="2">
    <source>
        <dbReference type="ARBA" id="ARBA00023015"/>
    </source>
</evidence>
<proteinExistence type="inferred from homology"/>
<dbReference type="Gene3D" id="3.40.190.10">
    <property type="entry name" value="Periplasmic binding protein-like II"/>
    <property type="match status" value="2"/>
</dbReference>
<dbReference type="Gene3D" id="1.10.10.10">
    <property type="entry name" value="Winged helix-like DNA-binding domain superfamily/Winged helix DNA-binding domain"/>
    <property type="match status" value="1"/>
</dbReference>
<evidence type="ECO:0000313" key="6">
    <source>
        <dbReference type="EMBL" id="MFC4820207.1"/>
    </source>
</evidence>
<keyword evidence="7" id="KW-1185">Reference proteome</keyword>